<protein>
    <submittedName>
        <fullName evidence="1">Regulator of nonsense transcripts 2</fullName>
    </submittedName>
</protein>
<accession>A0A504XRX7</accession>
<dbReference type="EMBL" id="SUNJ01015631">
    <property type="protein sequence ID" value="TPP48790.1"/>
    <property type="molecule type" value="Genomic_DNA"/>
</dbReference>
<dbReference type="GO" id="GO:0005737">
    <property type="term" value="C:cytoplasm"/>
    <property type="evidence" value="ECO:0007669"/>
    <property type="project" value="TreeGrafter"/>
</dbReference>
<dbReference type="PANTHER" id="PTHR12839">
    <property type="entry name" value="NONSENSE-MEDIATED MRNA DECAY PROTEIN 2 UP-FRAMESHIFT SUPPRESSOR 2"/>
    <property type="match status" value="1"/>
</dbReference>
<dbReference type="STRING" id="46835.A0A504XRX7"/>
<dbReference type="OrthoDB" id="6279231at2759"/>
<organism evidence="1 2">
    <name type="scientific">Fasciola gigantica</name>
    <name type="common">Giant liver fluke</name>
    <dbReference type="NCBI Taxonomy" id="46835"/>
    <lineage>
        <taxon>Eukaryota</taxon>
        <taxon>Metazoa</taxon>
        <taxon>Spiralia</taxon>
        <taxon>Lophotrochozoa</taxon>
        <taxon>Platyhelminthes</taxon>
        <taxon>Trematoda</taxon>
        <taxon>Digenea</taxon>
        <taxon>Plagiorchiida</taxon>
        <taxon>Echinostomata</taxon>
        <taxon>Echinostomatoidea</taxon>
        <taxon>Fasciolidae</taxon>
        <taxon>Fasciola</taxon>
    </lineage>
</organism>
<comment type="caution">
    <text evidence="1">The sequence shown here is derived from an EMBL/GenBank/DDBJ whole genome shotgun (WGS) entry which is preliminary data.</text>
</comment>
<dbReference type="GO" id="GO:0035145">
    <property type="term" value="C:exon-exon junction complex"/>
    <property type="evidence" value="ECO:0007669"/>
    <property type="project" value="TreeGrafter"/>
</dbReference>
<dbReference type="PANTHER" id="PTHR12839:SF7">
    <property type="entry name" value="REGULATOR OF NONSENSE TRANSCRIPTS 2"/>
    <property type="match status" value="1"/>
</dbReference>
<keyword evidence="2" id="KW-1185">Reference proteome</keyword>
<sequence>MPEKDLRSISDNFISEASDTITLKSALLEKNISAIGKWPDDSFFAKKDSSLKKNTAFVKKVRNFLDSQKDALLAEFESLNLSKYVEEVATAIVEAKIKTTDIPFILKLCSAMHQRYSDFGSLISDAWKKVLSTK</sequence>
<gene>
    <name evidence="1" type="ORF">FGIG_04093</name>
</gene>
<dbReference type="Gene3D" id="1.25.40.180">
    <property type="match status" value="1"/>
</dbReference>
<dbReference type="InterPro" id="IPR039762">
    <property type="entry name" value="Nmd2/UPF2"/>
</dbReference>
<dbReference type="SUPFAM" id="SSF48371">
    <property type="entry name" value="ARM repeat"/>
    <property type="match status" value="1"/>
</dbReference>
<dbReference type="InterPro" id="IPR016024">
    <property type="entry name" value="ARM-type_fold"/>
</dbReference>
<dbReference type="AlphaFoldDB" id="A0A504XRX7"/>
<name>A0A504XRX7_FASGI</name>
<dbReference type="GO" id="GO:0000184">
    <property type="term" value="P:nuclear-transcribed mRNA catabolic process, nonsense-mediated decay"/>
    <property type="evidence" value="ECO:0007669"/>
    <property type="project" value="InterPro"/>
</dbReference>
<evidence type="ECO:0000313" key="2">
    <source>
        <dbReference type="Proteomes" id="UP000316759"/>
    </source>
</evidence>
<proteinExistence type="predicted"/>
<evidence type="ECO:0000313" key="1">
    <source>
        <dbReference type="EMBL" id="TPP48790.1"/>
    </source>
</evidence>
<reference evidence="1 2" key="1">
    <citation type="submission" date="2019-04" db="EMBL/GenBank/DDBJ databases">
        <title>Annotation for the trematode Fasciola gigantica.</title>
        <authorList>
            <person name="Choi Y.-J."/>
        </authorList>
    </citation>
    <scope>NUCLEOTIDE SEQUENCE [LARGE SCALE GENOMIC DNA]</scope>
    <source>
        <strain evidence="1">Uganda_cow_1</strain>
    </source>
</reference>
<dbReference type="Proteomes" id="UP000316759">
    <property type="component" value="Unassembled WGS sequence"/>
</dbReference>